<evidence type="ECO:0000313" key="4">
    <source>
        <dbReference type="Proteomes" id="UP000185487"/>
    </source>
</evidence>
<dbReference type="KEGG" id="mphy:MCBMB27_02644"/>
<organism evidence="3 5">
    <name type="scientific">Methylobacterium phyllosphaerae</name>
    <dbReference type="NCBI Taxonomy" id="418223"/>
    <lineage>
        <taxon>Bacteria</taxon>
        <taxon>Pseudomonadati</taxon>
        <taxon>Pseudomonadota</taxon>
        <taxon>Alphaproteobacteria</taxon>
        <taxon>Hyphomicrobiales</taxon>
        <taxon>Methylobacteriaceae</taxon>
        <taxon>Methylobacterium</taxon>
    </lineage>
</organism>
<accession>A0AAE8HSH2</accession>
<dbReference type="EMBL" id="FOPK01000012">
    <property type="protein sequence ID" value="SFH01280.1"/>
    <property type="molecule type" value="Genomic_DNA"/>
</dbReference>
<reference evidence="3 5" key="2">
    <citation type="submission" date="2016-10" db="EMBL/GenBank/DDBJ databases">
        <authorList>
            <person name="Varghese N."/>
            <person name="Submissions S."/>
        </authorList>
    </citation>
    <scope>NUCLEOTIDE SEQUENCE [LARGE SCALE GENOMIC DNA]</scope>
    <source>
        <strain evidence="3 5">CBMB27</strain>
    </source>
</reference>
<dbReference type="RefSeq" id="WP_075380582.1">
    <property type="nucleotide sequence ID" value="NZ_CP015367.1"/>
</dbReference>
<dbReference type="AlphaFoldDB" id="A0AAE8HSH2"/>
<dbReference type="InterPro" id="IPR025484">
    <property type="entry name" value="DUF4376"/>
</dbReference>
<sequence length="220" mass="22866">MSVRCYALIGTDGVPRGFWPDDAYPDVVVYGPDPNFISGPVEDPDAITGPAEVPEIELSRTRNPAVPADAVEIAVADWLAFLEDQAGHRFVDGKLTAYTPPPPIVDLAAYAKRRRDEAEAAGITIAGLAVASDPDSQTRVSNAYAGMQVTGAASIRFKASAGFVVLTLDQVKAVGSALFAHTQACFDAEGEALAGLSAGPPTITTTAEVDAVFAAVPTAY</sequence>
<protein>
    <recommendedName>
        <fullName evidence="1">DUF4376 domain-containing protein</fullName>
    </recommendedName>
</protein>
<evidence type="ECO:0000313" key="5">
    <source>
        <dbReference type="Proteomes" id="UP000199140"/>
    </source>
</evidence>
<proteinExistence type="predicted"/>
<evidence type="ECO:0000259" key="1">
    <source>
        <dbReference type="Pfam" id="PF14301"/>
    </source>
</evidence>
<dbReference type="Proteomes" id="UP000185487">
    <property type="component" value="Chromosome"/>
</dbReference>
<dbReference type="Pfam" id="PF14301">
    <property type="entry name" value="DUF4376"/>
    <property type="match status" value="1"/>
</dbReference>
<gene>
    <name evidence="2" type="ORF">MCBMB27_02644</name>
    <name evidence="3" type="ORF">SAMN05192567_11223</name>
</gene>
<name>A0AAE8HSH2_9HYPH</name>
<dbReference type="EMBL" id="CP015367">
    <property type="protein sequence ID" value="APT31935.1"/>
    <property type="molecule type" value="Genomic_DNA"/>
</dbReference>
<feature type="domain" description="DUF4376" evidence="1">
    <location>
        <begin position="108"/>
        <end position="211"/>
    </location>
</feature>
<keyword evidence="4" id="KW-1185">Reference proteome</keyword>
<reference evidence="2 4" key="1">
    <citation type="submission" date="2016-04" db="EMBL/GenBank/DDBJ databases">
        <title>Complete genome sequencing and analysis of CBMB27, Methylobacterium phyllosphaerae isolated from leaf tissues of rice (Oryza sativa L.).</title>
        <authorList>
            <person name="Lee Y."/>
            <person name="Hwangbo K."/>
            <person name="Chung H."/>
            <person name="Yoo J."/>
            <person name="Kim K.Y."/>
            <person name="Sa T.M."/>
            <person name="Um Y."/>
            <person name="Madhaiyan M."/>
        </authorList>
    </citation>
    <scope>NUCLEOTIDE SEQUENCE [LARGE SCALE GENOMIC DNA]</scope>
    <source>
        <strain evidence="2 4">CBMB27</strain>
    </source>
</reference>
<evidence type="ECO:0000313" key="3">
    <source>
        <dbReference type="EMBL" id="SFH01280.1"/>
    </source>
</evidence>
<dbReference type="Proteomes" id="UP000199140">
    <property type="component" value="Unassembled WGS sequence"/>
</dbReference>
<evidence type="ECO:0000313" key="2">
    <source>
        <dbReference type="EMBL" id="APT31935.1"/>
    </source>
</evidence>